<dbReference type="SMART" id="SM00448">
    <property type="entry name" value="REC"/>
    <property type="match status" value="1"/>
</dbReference>
<dbReference type="Pfam" id="PF00512">
    <property type="entry name" value="HisKA"/>
    <property type="match status" value="1"/>
</dbReference>
<feature type="modified residue" description="4-aspartylphosphate" evidence="7">
    <location>
        <position position="1142"/>
    </location>
</feature>
<dbReference type="CDD" id="cd17574">
    <property type="entry name" value="REC_OmpR"/>
    <property type="match status" value="1"/>
</dbReference>
<dbReference type="InterPro" id="IPR004358">
    <property type="entry name" value="Sig_transdc_His_kin-like_C"/>
</dbReference>
<dbReference type="RefSeq" id="WP_183670764.1">
    <property type="nucleotide sequence ID" value="NZ_BMPB01000013.1"/>
</dbReference>
<dbReference type="Pfam" id="PF00072">
    <property type="entry name" value="Response_reg"/>
    <property type="match status" value="1"/>
</dbReference>
<dbReference type="SUPFAM" id="SSF46689">
    <property type="entry name" value="Homeodomain-like"/>
    <property type="match status" value="1"/>
</dbReference>
<dbReference type="InterPro" id="IPR009057">
    <property type="entry name" value="Homeodomain-like_sf"/>
</dbReference>
<dbReference type="Gene3D" id="3.30.565.10">
    <property type="entry name" value="Histidine kinase-like ATPase, C-terminal domain"/>
    <property type="match status" value="1"/>
</dbReference>
<evidence type="ECO:0000259" key="9">
    <source>
        <dbReference type="PROSITE" id="PS01124"/>
    </source>
</evidence>
<sequence>MTKHTQILFFLLLSLLFHSADSKNISPYFFSQIGIEDGLTQGTVTHIYQDTDGYLWLGTQGGLHRYDGYEFKVFKNNPTDSCSLADNNVQDIAEDRNKNIWVITDNGVHKIAHETGHIQRYHVKETRFMHCCLRCRNGEFLFAGEKYLYQYDEQGDSLVYKDWLSSTPIAPNIKALQEDEEGNLYVASSQSGLAVLNKQREVIHYYKHDPDDPFSLIKGSICGLFTDSHKRLWILSETSGLCYLDKANNKFIHLNTTNSALSSNVVRAIAEGEPGTLLLGTFAGLNSLDLETFKVTPYKFNPNEPGALSYYSVHSLLKDNAGALWVGTWKGLNYYSPARKQFYLITPNEFTGLLGMGKEDDNGNIWFATEGAGLFCYNPDTQSQQFYPKKSPYKSNYSSNIFKSLFIKGDSILCATNTGSVYLFSRKRKDYRLLFDCERGDIYTLLNDSKGRLWIPTNSGTGLVLIDKGKQINQFPVDGKNRKFLYVSTLKEVEPDVFILGTLKQELYRYDMKKETLKTISSQDLNLHDNVKPGAISAILTDSLQNIWISFFGSGIYCFDREMNLIKQYTDTTGVTDGYIYTMVQDKNQCLWALSGNSLYYYEPETDRFISVHNASQQVLEFTLLAGTSDSRGTLYFPGNKGIMCFKPTSMNKNTYIPPVYLTSLSINNNQVEFEDKKSIELKADETNISIGYTAPDFISPQQNQYAYKMEGVESEWNYVKGRRVAYYSNLAPGSYNFKVKVANSEGEWNPQESSLSITVMPPLYKTWWAYTLYIIVICIIIYKFVYHQKVRHELESNIRFKQLEQEKMKELHEERMRLFTNFSHELRTPLTLIINPLEDLLSHSAFSTEVKNALQLMRKNTQRLLLLVNNLMDVQKYDAHKMVLQKEKFNLAEFIKELYDSFISIANHRHITFTQKNDIPDCFCVYYDRQEVEKVLFNLLSNAFKFTPEKGTIEMKLSVLSNESDLVRVKLSQNSHLIEDYYLHIQVSDNGQGISQEELEKIFQPFYRSSQDLHHQVAGSGIGLSLARFIVEQHNGIIWAETMPQSGTRMHVLLPVQEKPVSAPIKQTESIIPVNIQELIPNDKKRNTAVTQTLLLVEDNKDVLEYLEKQFENEYNILKAGNGKEALEQIALKTPDLIVSDIMMPEMDGLELCTQIKQNIKFSHIPVILLTAKTMPSQITEGYKAGADDYIIKPFDITLLQTRIKNLLTSRKQIQRKYEKKLNLDELGVKTTRQDEEFLKQYTAIIKANFSNPDLDVDMICKEIGMSRANFYRKAKTLTALSPAEMIKHLRLEAAAQMLRETNLSISEILEKVAFSSSGYFASCFKAVYGMSPKEYRNVNNLKD</sequence>
<keyword evidence="3 7" id="KW-0597">Phosphoprotein</keyword>
<dbReference type="SUPFAM" id="SSF50998">
    <property type="entry name" value="Quinoprotein alcohol dehydrogenase-like"/>
    <property type="match status" value="1"/>
</dbReference>
<dbReference type="SMART" id="SM00342">
    <property type="entry name" value="HTH_ARAC"/>
    <property type="match status" value="1"/>
</dbReference>
<dbReference type="InterPro" id="IPR036097">
    <property type="entry name" value="HisK_dim/P_sf"/>
</dbReference>
<dbReference type="InterPro" id="IPR003661">
    <property type="entry name" value="HisK_dim/P_dom"/>
</dbReference>
<dbReference type="SMART" id="SM00388">
    <property type="entry name" value="HisKA"/>
    <property type="match status" value="1"/>
</dbReference>
<evidence type="ECO:0000313" key="13">
    <source>
        <dbReference type="Proteomes" id="UP000533637"/>
    </source>
</evidence>
<gene>
    <name evidence="12" type="ORF">GGQ57_002275</name>
</gene>
<evidence type="ECO:0000259" key="11">
    <source>
        <dbReference type="PROSITE" id="PS50110"/>
    </source>
</evidence>
<dbReference type="SUPFAM" id="SSF52172">
    <property type="entry name" value="CheY-like"/>
    <property type="match status" value="1"/>
</dbReference>
<dbReference type="Gene3D" id="1.10.287.130">
    <property type="match status" value="1"/>
</dbReference>
<keyword evidence="5" id="KW-0238">DNA-binding</keyword>
<accession>A0ABR6KLP4</accession>
<name>A0ABR6KLP4_9BACT</name>
<keyword evidence="4" id="KW-0805">Transcription regulation</keyword>
<dbReference type="EMBL" id="JACHOC010000004">
    <property type="protein sequence ID" value="MBB4622375.1"/>
    <property type="molecule type" value="Genomic_DNA"/>
</dbReference>
<dbReference type="CDD" id="cd00082">
    <property type="entry name" value="HisKA"/>
    <property type="match status" value="1"/>
</dbReference>
<evidence type="ECO:0000256" key="6">
    <source>
        <dbReference type="ARBA" id="ARBA00023163"/>
    </source>
</evidence>
<evidence type="ECO:0000256" key="1">
    <source>
        <dbReference type="ARBA" id="ARBA00000085"/>
    </source>
</evidence>
<dbReference type="SUPFAM" id="SSF63829">
    <property type="entry name" value="Calcium-dependent phosphotriesterase"/>
    <property type="match status" value="1"/>
</dbReference>
<dbReference type="InterPro" id="IPR003594">
    <property type="entry name" value="HATPase_dom"/>
</dbReference>
<organism evidence="12 13">
    <name type="scientific">Parabacteroides faecis</name>
    <dbReference type="NCBI Taxonomy" id="1217282"/>
    <lineage>
        <taxon>Bacteria</taxon>
        <taxon>Pseudomonadati</taxon>
        <taxon>Bacteroidota</taxon>
        <taxon>Bacteroidia</taxon>
        <taxon>Bacteroidales</taxon>
        <taxon>Tannerellaceae</taxon>
        <taxon>Parabacteroides</taxon>
    </lineage>
</organism>
<keyword evidence="6" id="KW-0804">Transcription</keyword>
<dbReference type="Gene3D" id="2.130.10.10">
    <property type="entry name" value="YVTN repeat-like/Quinoprotein amine dehydrogenase"/>
    <property type="match status" value="2"/>
</dbReference>
<dbReference type="PROSITE" id="PS50110">
    <property type="entry name" value="RESPONSE_REGULATORY"/>
    <property type="match status" value="1"/>
</dbReference>
<dbReference type="Gene3D" id="2.60.40.10">
    <property type="entry name" value="Immunoglobulins"/>
    <property type="match status" value="1"/>
</dbReference>
<dbReference type="InterPro" id="IPR015943">
    <property type="entry name" value="WD40/YVTN_repeat-like_dom_sf"/>
</dbReference>
<keyword evidence="13" id="KW-1185">Reference proteome</keyword>
<evidence type="ECO:0000256" key="7">
    <source>
        <dbReference type="PROSITE-ProRule" id="PRU00169"/>
    </source>
</evidence>
<feature type="signal peptide" evidence="8">
    <location>
        <begin position="1"/>
        <end position="19"/>
    </location>
</feature>
<dbReference type="Pfam" id="PF07495">
    <property type="entry name" value="Y_Y_Y"/>
    <property type="match status" value="1"/>
</dbReference>
<evidence type="ECO:0000256" key="2">
    <source>
        <dbReference type="ARBA" id="ARBA00012438"/>
    </source>
</evidence>
<dbReference type="InterPro" id="IPR001789">
    <property type="entry name" value="Sig_transdc_resp-reg_receiver"/>
</dbReference>
<dbReference type="PROSITE" id="PS01124">
    <property type="entry name" value="HTH_ARAC_FAMILY_2"/>
    <property type="match status" value="1"/>
</dbReference>
<evidence type="ECO:0000256" key="8">
    <source>
        <dbReference type="SAM" id="SignalP"/>
    </source>
</evidence>
<dbReference type="SMART" id="SM00387">
    <property type="entry name" value="HATPase_c"/>
    <property type="match status" value="1"/>
</dbReference>
<proteinExistence type="predicted"/>
<dbReference type="PRINTS" id="PR00344">
    <property type="entry name" value="BCTRLSENSOR"/>
</dbReference>
<dbReference type="Pfam" id="PF07494">
    <property type="entry name" value="Reg_prop"/>
    <property type="match status" value="3"/>
</dbReference>
<evidence type="ECO:0000256" key="4">
    <source>
        <dbReference type="ARBA" id="ARBA00023015"/>
    </source>
</evidence>
<dbReference type="Gene3D" id="3.40.50.2300">
    <property type="match status" value="1"/>
</dbReference>
<dbReference type="Gene3D" id="1.10.10.60">
    <property type="entry name" value="Homeodomain-like"/>
    <property type="match status" value="1"/>
</dbReference>
<dbReference type="InterPro" id="IPR013783">
    <property type="entry name" value="Ig-like_fold"/>
</dbReference>
<feature type="domain" description="Histidine kinase" evidence="10">
    <location>
        <begin position="822"/>
        <end position="1059"/>
    </location>
</feature>
<evidence type="ECO:0000256" key="3">
    <source>
        <dbReference type="ARBA" id="ARBA00022553"/>
    </source>
</evidence>
<dbReference type="SUPFAM" id="SSF47384">
    <property type="entry name" value="Homodimeric domain of signal transducing histidine kinase"/>
    <property type="match status" value="1"/>
</dbReference>
<feature type="chain" id="PRO_5045484591" description="histidine kinase" evidence="8">
    <location>
        <begin position="20"/>
        <end position="1345"/>
    </location>
</feature>
<dbReference type="InterPro" id="IPR011123">
    <property type="entry name" value="Y_Y_Y"/>
</dbReference>
<dbReference type="Pfam" id="PF02518">
    <property type="entry name" value="HATPase_c"/>
    <property type="match status" value="1"/>
</dbReference>
<dbReference type="CDD" id="cd00075">
    <property type="entry name" value="HATPase"/>
    <property type="match status" value="1"/>
</dbReference>
<dbReference type="InterPro" id="IPR011110">
    <property type="entry name" value="Reg_prop"/>
</dbReference>
<dbReference type="InterPro" id="IPR036890">
    <property type="entry name" value="HATPase_C_sf"/>
</dbReference>
<feature type="domain" description="HTH araC/xylS-type" evidence="9">
    <location>
        <begin position="1241"/>
        <end position="1340"/>
    </location>
</feature>
<dbReference type="InterPro" id="IPR018060">
    <property type="entry name" value="HTH_AraC"/>
</dbReference>
<comment type="catalytic activity">
    <reaction evidence="1">
        <text>ATP + protein L-histidine = ADP + protein N-phospho-L-histidine.</text>
        <dbReference type="EC" id="2.7.13.3"/>
    </reaction>
</comment>
<dbReference type="PROSITE" id="PS00041">
    <property type="entry name" value="HTH_ARAC_FAMILY_1"/>
    <property type="match status" value="1"/>
</dbReference>
<evidence type="ECO:0000259" key="10">
    <source>
        <dbReference type="PROSITE" id="PS50109"/>
    </source>
</evidence>
<dbReference type="InterPro" id="IPR011047">
    <property type="entry name" value="Quinoprotein_ADH-like_sf"/>
</dbReference>
<evidence type="ECO:0000256" key="5">
    <source>
        <dbReference type="ARBA" id="ARBA00023125"/>
    </source>
</evidence>
<dbReference type="InterPro" id="IPR011006">
    <property type="entry name" value="CheY-like_superfamily"/>
</dbReference>
<dbReference type="PANTHER" id="PTHR43547:SF2">
    <property type="entry name" value="HYBRID SIGNAL TRANSDUCTION HISTIDINE KINASE C"/>
    <property type="match status" value="1"/>
</dbReference>
<dbReference type="Proteomes" id="UP000533637">
    <property type="component" value="Unassembled WGS sequence"/>
</dbReference>
<dbReference type="Pfam" id="PF12833">
    <property type="entry name" value="HTH_18"/>
    <property type="match status" value="1"/>
</dbReference>
<dbReference type="InterPro" id="IPR018062">
    <property type="entry name" value="HTH_AraC-typ_CS"/>
</dbReference>
<reference evidence="12 13" key="1">
    <citation type="submission" date="2020-08" db="EMBL/GenBank/DDBJ databases">
        <title>Genomic Encyclopedia of Type Strains, Phase IV (KMG-IV): sequencing the most valuable type-strain genomes for metagenomic binning, comparative biology and taxonomic classification.</title>
        <authorList>
            <person name="Goeker M."/>
        </authorList>
    </citation>
    <scope>NUCLEOTIDE SEQUENCE [LARGE SCALE GENOMIC DNA]</scope>
    <source>
        <strain evidence="12 13">DSM 102983</strain>
    </source>
</reference>
<dbReference type="InterPro" id="IPR005467">
    <property type="entry name" value="His_kinase_dom"/>
</dbReference>
<comment type="caution">
    <text evidence="12">The sequence shown here is derived from an EMBL/GenBank/DDBJ whole genome shotgun (WGS) entry which is preliminary data.</text>
</comment>
<evidence type="ECO:0000313" key="12">
    <source>
        <dbReference type="EMBL" id="MBB4622375.1"/>
    </source>
</evidence>
<dbReference type="SUPFAM" id="SSF55874">
    <property type="entry name" value="ATPase domain of HSP90 chaperone/DNA topoisomerase II/histidine kinase"/>
    <property type="match status" value="1"/>
</dbReference>
<feature type="domain" description="Response regulatory" evidence="11">
    <location>
        <begin position="1094"/>
        <end position="1209"/>
    </location>
</feature>
<protein>
    <recommendedName>
        <fullName evidence="2">histidine kinase</fullName>
        <ecNumber evidence="2">2.7.13.3</ecNumber>
    </recommendedName>
</protein>
<dbReference type="EC" id="2.7.13.3" evidence="2"/>
<dbReference type="PROSITE" id="PS50109">
    <property type="entry name" value="HIS_KIN"/>
    <property type="match status" value="1"/>
</dbReference>
<keyword evidence="8" id="KW-0732">Signal</keyword>
<dbReference type="PANTHER" id="PTHR43547">
    <property type="entry name" value="TWO-COMPONENT HISTIDINE KINASE"/>
    <property type="match status" value="1"/>
</dbReference>